<dbReference type="OrthoDB" id="662072at2"/>
<evidence type="ECO:0000259" key="2">
    <source>
        <dbReference type="PROSITE" id="PS51352"/>
    </source>
</evidence>
<comment type="caution">
    <text evidence="3">The sequence shown here is derived from an EMBL/GenBank/DDBJ whole genome shotgun (WGS) entry which is preliminary data.</text>
</comment>
<dbReference type="InterPro" id="IPR036249">
    <property type="entry name" value="Thioredoxin-like_sf"/>
</dbReference>
<dbReference type="Proteomes" id="UP000295334">
    <property type="component" value="Unassembled WGS sequence"/>
</dbReference>
<name>A0A4R1B825_9BACT</name>
<evidence type="ECO:0000313" key="4">
    <source>
        <dbReference type="Proteomes" id="UP000295334"/>
    </source>
</evidence>
<feature type="chain" id="PRO_5020226777" description="Thioredoxin domain-containing protein" evidence="1">
    <location>
        <begin position="20"/>
        <end position="172"/>
    </location>
</feature>
<accession>A0A4R1B825</accession>
<evidence type="ECO:0000256" key="1">
    <source>
        <dbReference type="SAM" id="SignalP"/>
    </source>
</evidence>
<feature type="signal peptide" evidence="1">
    <location>
        <begin position="1"/>
        <end position="19"/>
    </location>
</feature>
<feature type="domain" description="Thioredoxin" evidence="2">
    <location>
        <begin position="25"/>
        <end position="169"/>
    </location>
</feature>
<keyword evidence="1" id="KW-0732">Signal</keyword>
<dbReference type="RefSeq" id="WP_131450352.1">
    <property type="nucleotide sequence ID" value="NZ_SJZI01000050.1"/>
</dbReference>
<keyword evidence="4" id="KW-1185">Reference proteome</keyword>
<dbReference type="AlphaFoldDB" id="A0A4R1B825"/>
<gene>
    <name evidence="3" type="ORF">EPD60_15110</name>
</gene>
<dbReference type="SUPFAM" id="SSF52833">
    <property type="entry name" value="Thioredoxin-like"/>
    <property type="match status" value="1"/>
</dbReference>
<dbReference type="PROSITE" id="PS51352">
    <property type="entry name" value="THIOREDOXIN_2"/>
    <property type="match status" value="1"/>
</dbReference>
<sequence>MKVIRILFFLLMLTGSAAAQNAKDSLPYQRFPELPPIQLLLGDSVTVFKKEQLPKNKPVLVIIFSPGCSHCQHTAEELVRRKDSLPDMHLVLATFASIGEMNEFRTKYHTDLLPNTVVGKDIYFLLPPFFGVTHLPFLAFYDRKGMLAETFEGSMPVPQMLERIRVLAKRKK</sequence>
<dbReference type="EMBL" id="SJZI01000050">
    <property type="protein sequence ID" value="TCJ12595.1"/>
    <property type="molecule type" value="Genomic_DNA"/>
</dbReference>
<dbReference type="InterPro" id="IPR013766">
    <property type="entry name" value="Thioredoxin_domain"/>
</dbReference>
<evidence type="ECO:0000313" key="3">
    <source>
        <dbReference type="EMBL" id="TCJ12595.1"/>
    </source>
</evidence>
<dbReference type="Gene3D" id="3.40.30.10">
    <property type="entry name" value="Glutaredoxin"/>
    <property type="match status" value="1"/>
</dbReference>
<organism evidence="3 4">
    <name type="scientific">Flaviaesturariibacter flavus</name>
    <dbReference type="NCBI Taxonomy" id="2502780"/>
    <lineage>
        <taxon>Bacteria</taxon>
        <taxon>Pseudomonadati</taxon>
        <taxon>Bacteroidota</taxon>
        <taxon>Chitinophagia</taxon>
        <taxon>Chitinophagales</taxon>
        <taxon>Chitinophagaceae</taxon>
        <taxon>Flaviaestuariibacter</taxon>
    </lineage>
</organism>
<protein>
    <recommendedName>
        <fullName evidence="2">Thioredoxin domain-containing protein</fullName>
    </recommendedName>
</protein>
<proteinExistence type="predicted"/>
<reference evidence="3 4" key="1">
    <citation type="submission" date="2019-03" db="EMBL/GenBank/DDBJ databases">
        <authorList>
            <person name="Kim M.K.M."/>
        </authorList>
    </citation>
    <scope>NUCLEOTIDE SEQUENCE [LARGE SCALE GENOMIC DNA]</scope>
    <source>
        <strain evidence="3 4">17J68-12</strain>
    </source>
</reference>